<keyword evidence="2" id="KW-1185">Reference proteome</keyword>
<accession>A0A5B0E0U0</accession>
<name>A0A5B0E0U0_9HYPH</name>
<protein>
    <submittedName>
        <fullName evidence="1">Uncharacterized protein</fullName>
    </submittedName>
</protein>
<evidence type="ECO:0000313" key="1">
    <source>
        <dbReference type="EMBL" id="KAA0971079.1"/>
    </source>
</evidence>
<proteinExistence type="predicted"/>
<reference evidence="1 2" key="1">
    <citation type="submission" date="2019-08" db="EMBL/GenBank/DDBJ databases">
        <title>Aureimonas fodiniaquatilis sp. nov., isolated from a coal mine wastewater.</title>
        <authorList>
            <person name="Kim W."/>
        </authorList>
    </citation>
    <scope>NUCLEOTIDE SEQUENCE [LARGE SCALE GENOMIC DNA]</scope>
    <source>
        <strain evidence="1 2">CAU 1482</strain>
    </source>
</reference>
<comment type="caution">
    <text evidence="1">The sequence shown here is derived from an EMBL/GenBank/DDBJ whole genome shotgun (WGS) entry which is preliminary data.</text>
</comment>
<evidence type="ECO:0000313" key="2">
    <source>
        <dbReference type="Proteomes" id="UP000324738"/>
    </source>
</evidence>
<gene>
    <name evidence="1" type="ORF">FPY71_11580</name>
</gene>
<dbReference type="RefSeq" id="WP_149300390.1">
    <property type="nucleotide sequence ID" value="NZ_VTWH01000002.1"/>
</dbReference>
<dbReference type="EMBL" id="VTWH01000002">
    <property type="protein sequence ID" value="KAA0971079.1"/>
    <property type="molecule type" value="Genomic_DNA"/>
</dbReference>
<dbReference type="OrthoDB" id="7220388at2"/>
<dbReference type="Proteomes" id="UP000324738">
    <property type="component" value="Unassembled WGS sequence"/>
</dbReference>
<organism evidence="1 2">
    <name type="scientific">Aureimonas fodinaquatilis</name>
    <dbReference type="NCBI Taxonomy" id="2565783"/>
    <lineage>
        <taxon>Bacteria</taxon>
        <taxon>Pseudomonadati</taxon>
        <taxon>Pseudomonadota</taxon>
        <taxon>Alphaproteobacteria</taxon>
        <taxon>Hyphomicrobiales</taxon>
        <taxon>Aurantimonadaceae</taxon>
        <taxon>Aureimonas</taxon>
    </lineage>
</organism>
<sequence length="129" mass="14239">MQVGSLVQEILVSLQLARPGTVVGNSDPAVSQMLSALASAADELVQRHPYTRLLVDGKWVQPAIGPATDAVTLDTDEILFDTSTIRAATKWRWQEWNGLDYAEAFRQTEDSISRAAARHLRATRSEVVY</sequence>
<dbReference type="AlphaFoldDB" id="A0A5B0E0U0"/>